<dbReference type="OrthoDB" id="5242988at2759"/>
<name>A0A9P6VRP2_9HELO</name>
<comment type="caution">
    <text evidence="1">The sequence shown here is derived from an EMBL/GenBank/DDBJ whole genome shotgun (WGS) entry which is preliminary data.</text>
</comment>
<organism evidence="1 2">
    <name type="scientific">Hyphodiscus hymeniophilus</name>
    <dbReference type="NCBI Taxonomy" id="353542"/>
    <lineage>
        <taxon>Eukaryota</taxon>
        <taxon>Fungi</taxon>
        <taxon>Dikarya</taxon>
        <taxon>Ascomycota</taxon>
        <taxon>Pezizomycotina</taxon>
        <taxon>Leotiomycetes</taxon>
        <taxon>Helotiales</taxon>
        <taxon>Hyphodiscaceae</taxon>
        <taxon>Hyphodiscus</taxon>
    </lineage>
</organism>
<protein>
    <submittedName>
        <fullName evidence="1">Uncharacterized protein</fullName>
    </submittedName>
</protein>
<sequence length="545" mass="60463">MVPSKEKGNDKLRADTFEVCSEAPDTEMVEAPREVQSAELLELVERDGSDQLDHLFEPSTLSEVASAIELGLESHIPNPADPLLEVTALIALLPSESAGDPLFVPRQVEDAVLLDFWHRTVLPSLSSNVEKWEGLNGAHLFRQGQTERESRPVILVSIDEDSQDVTTSLRKSFSQLFDEPLRSSVVISFEESSVRRSGTRHLPPICEARNTSFQRLPIGGASIGIQGKLDCTATLGGFLLVDRSPHFLTVDHIVPKELANDSTLTITHPSEQEAQGRPPWTAIETFLMTLRNCCDTCHALWEGHHEQAHFYRPVDPLLIQCPTATEFKKLQDELWRAFPAEPLGTMACRSGNRSRPSLESNGQHDAEMDWALVTVDKWAVPLNAHIAETSKGLHFSKILPGARVRSSGRTSGHQYGQINTARSAVRHRNPVRFTQEHSVIKDSNISLQEWISGGIGVDGDSGSWIIDRDTDALYGMAWGRDRFTNPVCLFAPIVDIVADIKEKSGATKVCFPGEEVSTPLPSKAKAFPWHFPKPTPWRSPWKHVP</sequence>
<gene>
    <name evidence="1" type="ORF">D0Z07_0381</name>
</gene>
<reference evidence="1" key="1">
    <citation type="submission" date="2019-07" db="EMBL/GenBank/DDBJ databases">
        <title>Hyphodiscus hymeniophilus genome sequencing and assembly.</title>
        <authorList>
            <person name="Kramer G."/>
            <person name="Nodwell J."/>
        </authorList>
    </citation>
    <scope>NUCLEOTIDE SEQUENCE</scope>
    <source>
        <strain evidence="1">ATCC 34498</strain>
    </source>
</reference>
<evidence type="ECO:0000313" key="1">
    <source>
        <dbReference type="EMBL" id="KAG0652958.1"/>
    </source>
</evidence>
<dbReference type="EMBL" id="VNKQ01000002">
    <property type="protein sequence ID" value="KAG0652958.1"/>
    <property type="molecule type" value="Genomic_DNA"/>
</dbReference>
<evidence type="ECO:0000313" key="2">
    <source>
        <dbReference type="Proteomes" id="UP000785200"/>
    </source>
</evidence>
<dbReference type="AlphaFoldDB" id="A0A9P6VRP2"/>
<keyword evidence="2" id="KW-1185">Reference proteome</keyword>
<accession>A0A9P6VRP2</accession>
<dbReference type="Proteomes" id="UP000785200">
    <property type="component" value="Unassembled WGS sequence"/>
</dbReference>
<proteinExistence type="predicted"/>